<evidence type="ECO:0008006" key="4">
    <source>
        <dbReference type="Google" id="ProtNLM"/>
    </source>
</evidence>
<feature type="transmembrane region" description="Helical" evidence="1">
    <location>
        <begin position="89"/>
        <end position="110"/>
    </location>
</feature>
<feature type="transmembrane region" description="Helical" evidence="1">
    <location>
        <begin position="62"/>
        <end position="83"/>
    </location>
</feature>
<keyword evidence="1" id="KW-0472">Membrane</keyword>
<protein>
    <recommendedName>
        <fullName evidence="4">DUF1269 domain-containing protein</fullName>
    </recommendedName>
</protein>
<keyword evidence="3" id="KW-1185">Reference proteome</keyword>
<comment type="caution">
    <text evidence="2">The sequence shown here is derived from an EMBL/GenBank/DDBJ whole genome shotgun (WGS) entry which is preliminary data.</text>
</comment>
<proteinExistence type="predicted"/>
<accession>A0ABT3WYG6</accession>
<evidence type="ECO:0000313" key="2">
    <source>
        <dbReference type="EMBL" id="MCX7568797.1"/>
    </source>
</evidence>
<evidence type="ECO:0000313" key="3">
    <source>
        <dbReference type="Proteomes" id="UP001208017"/>
    </source>
</evidence>
<dbReference type="EMBL" id="JAPMLT010000001">
    <property type="protein sequence ID" value="MCX7568797.1"/>
    <property type="molecule type" value="Genomic_DNA"/>
</dbReference>
<keyword evidence="1" id="KW-0812">Transmembrane</keyword>
<sequence length="171" mass="19130">MSQETAICLVASFEQNTHFEMALVHLEQIGIVRSQLFAVPLESRSMPPQFFDTISRSDGRSLFDGAAALGTVMMVLGSIYGFLWKWGPILWGIIGLFIGGLIGFGLDYLWTRSQQVKQLKKPMTEVVLLLYCRQDEADASVRVLWQQGALGVARLDRSKDAFCRDSAHSEK</sequence>
<reference evidence="2 3" key="1">
    <citation type="submission" date="2022-11" db="EMBL/GenBank/DDBJ databases">
        <title>Study of microbial diversity in lake waters.</title>
        <authorList>
            <person name="Zhang J."/>
        </authorList>
    </citation>
    <scope>NUCLEOTIDE SEQUENCE [LARGE SCALE GENOMIC DNA]</scope>
    <source>
        <strain evidence="2 3">DT12</strain>
    </source>
</reference>
<keyword evidence="1" id="KW-1133">Transmembrane helix</keyword>
<gene>
    <name evidence="2" type="ORF">OS242_02270</name>
</gene>
<organism evidence="2 3">
    <name type="scientific">Tumebacillus lacus</name>
    <dbReference type="NCBI Taxonomy" id="2995335"/>
    <lineage>
        <taxon>Bacteria</taxon>
        <taxon>Bacillati</taxon>
        <taxon>Bacillota</taxon>
        <taxon>Bacilli</taxon>
        <taxon>Bacillales</taxon>
        <taxon>Alicyclobacillaceae</taxon>
        <taxon>Tumebacillus</taxon>
    </lineage>
</organism>
<name>A0ABT3WYG6_9BACL</name>
<dbReference type="RefSeq" id="WP_267150034.1">
    <property type="nucleotide sequence ID" value="NZ_JAPMLT010000001.1"/>
</dbReference>
<dbReference type="Proteomes" id="UP001208017">
    <property type="component" value="Unassembled WGS sequence"/>
</dbReference>
<evidence type="ECO:0000256" key="1">
    <source>
        <dbReference type="SAM" id="Phobius"/>
    </source>
</evidence>